<dbReference type="Proteomes" id="UP000004834">
    <property type="component" value="Unassembled WGS sequence"/>
</dbReference>
<evidence type="ECO:0008006" key="4">
    <source>
        <dbReference type="Google" id="ProtNLM"/>
    </source>
</evidence>
<feature type="transmembrane region" description="Helical" evidence="1">
    <location>
        <begin position="240"/>
        <end position="256"/>
    </location>
</feature>
<evidence type="ECO:0000256" key="1">
    <source>
        <dbReference type="SAM" id="Phobius"/>
    </source>
</evidence>
<feature type="transmembrane region" description="Helical" evidence="1">
    <location>
        <begin position="174"/>
        <end position="196"/>
    </location>
</feature>
<protein>
    <recommendedName>
        <fullName evidence="4">MFS transporter</fullName>
    </recommendedName>
</protein>
<reference evidence="2 3" key="1">
    <citation type="submission" date="2011-11" db="EMBL/GenBank/DDBJ databases">
        <title>The Genome Sequence of Myroides odoratimimus CIP 101113.</title>
        <authorList>
            <person name="Earl A."/>
            <person name="Ward D."/>
            <person name="Feldgarden M."/>
            <person name="Gevers D."/>
            <person name="Huys G."/>
            <person name="Young S.K."/>
            <person name="Zeng Q."/>
            <person name="Gargeya S."/>
            <person name="Fitzgerald M."/>
            <person name="Haas B."/>
            <person name="Abouelleil A."/>
            <person name="Alvarado L."/>
            <person name="Arachchi H.M."/>
            <person name="Berlin A."/>
            <person name="Brown A."/>
            <person name="Chapman S.B."/>
            <person name="Chen Z."/>
            <person name="Dunbar C."/>
            <person name="Freedman E."/>
            <person name="Gearin G."/>
            <person name="Goldberg J."/>
            <person name="Griggs A."/>
            <person name="Gujja S."/>
            <person name="Heiman D."/>
            <person name="Howarth C."/>
            <person name="Larson L."/>
            <person name="Lui A."/>
            <person name="MacDonald P.J.P."/>
            <person name="Montmayeur A."/>
            <person name="Murphy C."/>
            <person name="Neiman D."/>
            <person name="Pearson M."/>
            <person name="Priest M."/>
            <person name="Roberts A."/>
            <person name="Saif S."/>
            <person name="Shea T."/>
            <person name="Shenoy N."/>
            <person name="Sisk P."/>
            <person name="Stolte C."/>
            <person name="Sykes S."/>
            <person name="Wortman J."/>
            <person name="Nusbaum C."/>
            <person name="Birren B."/>
        </authorList>
    </citation>
    <scope>NUCLEOTIDE SEQUENCE [LARGE SCALE GENOMIC DNA]</scope>
    <source>
        <strain evidence="2 3">CIP 101113</strain>
    </source>
</reference>
<feature type="transmembrane region" description="Helical" evidence="1">
    <location>
        <begin position="340"/>
        <end position="362"/>
    </location>
</feature>
<proteinExistence type="predicted"/>
<accession>A0AAV3F3X3</accession>
<dbReference type="AlphaFoldDB" id="A0AAV3F3X3"/>
<feature type="transmembrane region" description="Helical" evidence="1">
    <location>
        <begin position="472"/>
        <end position="495"/>
    </location>
</feature>
<evidence type="ECO:0000313" key="3">
    <source>
        <dbReference type="Proteomes" id="UP000004834"/>
    </source>
</evidence>
<gene>
    <name evidence="2" type="ORF">HMPREF9715_01889</name>
</gene>
<feature type="transmembrane region" description="Helical" evidence="1">
    <location>
        <begin position="276"/>
        <end position="295"/>
    </location>
</feature>
<feature type="transmembrane region" description="Helical" evidence="1">
    <location>
        <begin position="144"/>
        <end position="168"/>
    </location>
</feature>
<feature type="transmembrane region" description="Helical" evidence="1">
    <location>
        <begin position="405"/>
        <end position="428"/>
    </location>
</feature>
<feature type="transmembrane region" description="Helical" evidence="1">
    <location>
        <begin position="208"/>
        <end position="228"/>
    </location>
</feature>
<comment type="caution">
    <text evidence="2">The sequence shown here is derived from an EMBL/GenBank/DDBJ whole genome shotgun (WGS) entry which is preliminary data.</text>
</comment>
<feature type="transmembrane region" description="Helical" evidence="1">
    <location>
        <begin position="15"/>
        <end position="34"/>
    </location>
</feature>
<keyword evidence="1" id="KW-0472">Membrane</keyword>
<feature type="transmembrane region" description="Helical" evidence="1">
    <location>
        <begin position="105"/>
        <end position="132"/>
    </location>
</feature>
<keyword evidence="1" id="KW-1133">Transmembrane helix</keyword>
<evidence type="ECO:0000313" key="2">
    <source>
        <dbReference type="EMBL" id="EHO12734.1"/>
    </source>
</evidence>
<feature type="transmembrane region" description="Helical" evidence="1">
    <location>
        <begin position="315"/>
        <end position="333"/>
    </location>
</feature>
<keyword evidence="1" id="KW-0812">Transmembrane</keyword>
<feature type="transmembrane region" description="Helical" evidence="1">
    <location>
        <begin position="368"/>
        <end position="393"/>
    </location>
</feature>
<feature type="transmembrane region" description="Helical" evidence="1">
    <location>
        <begin position="46"/>
        <end position="71"/>
    </location>
</feature>
<sequence>MYNKGLFKAYVSEPLQFIIMFVFGFVLVNVYAVYPGNAAEIYSTQGWSSGVISSANNTMIIGMALTFPIIIRVKMVLKAQTKLFWGCLLLAALSFVSIYNTSYLMLLVISFSMGVIKMNCLSEFTLLFITVVTQKTGVKVKSYAYFYAILYAIVAMGTFLAIYLAYGYSWERTSVVFAILLIFCAILSLFTVHTAAFSRYYPLYYIDWFSVVCLSVGFALWSHLFAFLQEYNWFYGDYRGFLYLSSGLILIVLGIFRQRYLKRQFWQLFSFRKKNVKIAAVFIFILGIYQGASGFDTTLMSTILHYDNLTLAKVNLAMLPGSLLAGAIGLILLKNNNKGLKTFILLGFGIFILQYLVSYFYINPYLTITYFYFTYFMRALAIGILYIGLWHYLTMGLALDDSLSIMSLMLIVRTFLALAVFSAIYSYLSYYLQKEILGNHALFINYSFVENSSNLSISFVQQQALIASFKTIYGMILLLSIPVVLAVSLHGFGLSKKVKTVQMRRLWIRLNAKNSV</sequence>
<organism evidence="2 3">
    <name type="scientific">Myroides odoratimimus CIP 101113</name>
    <dbReference type="NCBI Taxonomy" id="883154"/>
    <lineage>
        <taxon>Bacteria</taxon>
        <taxon>Pseudomonadati</taxon>
        <taxon>Bacteroidota</taxon>
        <taxon>Flavobacteriia</taxon>
        <taxon>Flavobacteriales</taxon>
        <taxon>Flavobacteriaceae</taxon>
        <taxon>Myroides</taxon>
    </lineage>
</organism>
<dbReference type="InterPro" id="IPR036259">
    <property type="entry name" value="MFS_trans_sf"/>
</dbReference>
<name>A0AAV3F3X3_9FLAO</name>
<dbReference type="RefSeq" id="WP_006263585.1">
    <property type="nucleotide sequence ID" value="NZ_JH590837.1"/>
</dbReference>
<dbReference type="SUPFAM" id="SSF103473">
    <property type="entry name" value="MFS general substrate transporter"/>
    <property type="match status" value="1"/>
</dbReference>
<feature type="transmembrane region" description="Helical" evidence="1">
    <location>
        <begin position="83"/>
        <end position="99"/>
    </location>
</feature>
<dbReference type="EMBL" id="AGEE01000017">
    <property type="protein sequence ID" value="EHO12734.1"/>
    <property type="molecule type" value="Genomic_DNA"/>
</dbReference>